<gene>
    <name evidence="2" type="ORF">CPB84DRAFT_1794388</name>
</gene>
<feature type="region of interest" description="Disordered" evidence="1">
    <location>
        <begin position="137"/>
        <end position="211"/>
    </location>
</feature>
<feature type="compositionally biased region" description="Polar residues" evidence="1">
    <location>
        <begin position="518"/>
        <end position="532"/>
    </location>
</feature>
<accession>A0A9P5NCJ7</accession>
<feature type="compositionally biased region" description="Polar residues" evidence="1">
    <location>
        <begin position="869"/>
        <end position="879"/>
    </location>
</feature>
<feature type="compositionally biased region" description="Low complexity" evidence="1">
    <location>
        <begin position="145"/>
        <end position="157"/>
    </location>
</feature>
<feature type="compositionally biased region" description="Pro residues" evidence="1">
    <location>
        <begin position="191"/>
        <end position="204"/>
    </location>
</feature>
<feature type="compositionally biased region" description="Low complexity" evidence="1">
    <location>
        <begin position="987"/>
        <end position="1001"/>
    </location>
</feature>
<feature type="compositionally biased region" description="Low complexity" evidence="1">
    <location>
        <begin position="1231"/>
        <end position="1241"/>
    </location>
</feature>
<feature type="non-terminal residue" evidence="2">
    <location>
        <position position="1253"/>
    </location>
</feature>
<dbReference type="AlphaFoldDB" id="A0A9P5NCJ7"/>
<evidence type="ECO:0000313" key="2">
    <source>
        <dbReference type="EMBL" id="KAF8878178.1"/>
    </source>
</evidence>
<feature type="compositionally biased region" description="Low complexity" evidence="1">
    <location>
        <begin position="661"/>
        <end position="671"/>
    </location>
</feature>
<feature type="compositionally biased region" description="Low complexity" evidence="1">
    <location>
        <begin position="808"/>
        <end position="821"/>
    </location>
</feature>
<name>A0A9P5NCJ7_GYMJU</name>
<feature type="region of interest" description="Disordered" evidence="1">
    <location>
        <begin position="1231"/>
        <end position="1253"/>
    </location>
</feature>
<comment type="caution">
    <text evidence="2">The sequence shown here is derived from an EMBL/GenBank/DDBJ whole genome shotgun (WGS) entry which is preliminary data.</text>
</comment>
<feature type="region of interest" description="Disordered" evidence="1">
    <location>
        <begin position="485"/>
        <end position="546"/>
    </location>
</feature>
<feature type="compositionally biased region" description="Low complexity" evidence="1">
    <location>
        <begin position="893"/>
        <end position="911"/>
    </location>
</feature>
<feature type="region of interest" description="Disordered" evidence="1">
    <location>
        <begin position="356"/>
        <end position="410"/>
    </location>
</feature>
<feature type="region of interest" description="Disordered" evidence="1">
    <location>
        <begin position="306"/>
        <end position="343"/>
    </location>
</feature>
<feature type="compositionally biased region" description="Polar residues" evidence="1">
    <location>
        <begin position="1121"/>
        <end position="1160"/>
    </location>
</feature>
<organism evidence="2 3">
    <name type="scientific">Gymnopilus junonius</name>
    <name type="common">Spectacular rustgill mushroom</name>
    <name type="synonym">Gymnopilus spectabilis subsp. junonius</name>
    <dbReference type="NCBI Taxonomy" id="109634"/>
    <lineage>
        <taxon>Eukaryota</taxon>
        <taxon>Fungi</taxon>
        <taxon>Dikarya</taxon>
        <taxon>Basidiomycota</taxon>
        <taxon>Agaricomycotina</taxon>
        <taxon>Agaricomycetes</taxon>
        <taxon>Agaricomycetidae</taxon>
        <taxon>Agaricales</taxon>
        <taxon>Agaricineae</taxon>
        <taxon>Hymenogastraceae</taxon>
        <taxon>Gymnopilus</taxon>
    </lineage>
</organism>
<feature type="region of interest" description="Disordered" evidence="1">
    <location>
        <begin position="985"/>
        <end position="1011"/>
    </location>
</feature>
<feature type="compositionally biased region" description="Polar residues" evidence="1">
    <location>
        <begin position="452"/>
        <end position="461"/>
    </location>
</feature>
<reference evidence="2" key="1">
    <citation type="submission" date="2020-11" db="EMBL/GenBank/DDBJ databases">
        <authorList>
            <consortium name="DOE Joint Genome Institute"/>
            <person name="Ahrendt S."/>
            <person name="Riley R."/>
            <person name="Andreopoulos W."/>
            <person name="LaButti K."/>
            <person name="Pangilinan J."/>
            <person name="Ruiz-duenas F.J."/>
            <person name="Barrasa J.M."/>
            <person name="Sanchez-Garcia M."/>
            <person name="Camarero S."/>
            <person name="Miyauchi S."/>
            <person name="Serrano A."/>
            <person name="Linde D."/>
            <person name="Babiker R."/>
            <person name="Drula E."/>
            <person name="Ayuso-Fernandez I."/>
            <person name="Pacheco R."/>
            <person name="Padilla G."/>
            <person name="Ferreira P."/>
            <person name="Barriuso J."/>
            <person name="Kellner H."/>
            <person name="Castanera R."/>
            <person name="Alfaro M."/>
            <person name="Ramirez L."/>
            <person name="Pisabarro A.G."/>
            <person name="Kuo A."/>
            <person name="Tritt A."/>
            <person name="Lipzen A."/>
            <person name="He G."/>
            <person name="Yan M."/>
            <person name="Ng V."/>
            <person name="Cullen D."/>
            <person name="Martin F."/>
            <person name="Rosso M.-N."/>
            <person name="Henrissat B."/>
            <person name="Hibbett D."/>
            <person name="Martinez A.T."/>
            <person name="Grigoriev I.V."/>
        </authorList>
    </citation>
    <scope>NUCLEOTIDE SEQUENCE</scope>
    <source>
        <strain evidence="2">AH 44721</strain>
    </source>
</reference>
<feature type="region of interest" description="Disordered" evidence="1">
    <location>
        <begin position="804"/>
        <end position="963"/>
    </location>
</feature>
<feature type="compositionally biased region" description="Polar residues" evidence="1">
    <location>
        <begin position="158"/>
        <end position="178"/>
    </location>
</feature>
<feature type="compositionally biased region" description="Pro residues" evidence="1">
    <location>
        <begin position="1242"/>
        <end position="1253"/>
    </location>
</feature>
<feature type="region of interest" description="Disordered" evidence="1">
    <location>
        <begin position="64"/>
        <end position="110"/>
    </location>
</feature>
<evidence type="ECO:0000313" key="3">
    <source>
        <dbReference type="Proteomes" id="UP000724874"/>
    </source>
</evidence>
<feature type="compositionally biased region" description="Basic residues" evidence="1">
    <location>
        <begin position="441"/>
        <end position="451"/>
    </location>
</feature>
<dbReference type="EMBL" id="JADNYJ010000161">
    <property type="protein sequence ID" value="KAF8878178.1"/>
    <property type="molecule type" value="Genomic_DNA"/>
</dbReference>
<evidence type="ECO:0000256" key="1">
    <source>
        <dbReference type="SAM" id="MobiDB-lite"/>
    </source>
</evidence>
<feature type="region of interest" description="Disordered" evidence="1">
    <location>
        <begin position="433"/>
        <end position="469"/>
    </location>
</feature>
<feature type="compositionally biased region" description="Polar residues" evidence="1">
    <location>
        <begin position="98"/>
        <end position="110"/>
    </location>
</feature>
<feature type="region of interest" description="Disordered" evidence="1">
    <location>
        <begin position="1049"/>
        <end position="1172"/>
    </location>
</feature>
<feature type="compositionally biased region" description="Polar residues" evidence="1">
    <location>
        <begin position="1091"/>
        <end position="1108"/>
    </location>
</feature>
<feature type="region of interest" description="Disordered" evidence="1">
    <location>
        <begin position="637"/>
        <end position="685"/>
    </location>
</feature>
<feature type="compositionally biased region" description="Polar residues" evidence="1">
    <location>
        <begin position="493"/>
        <end position="509"/>
    </location>
</feature>
<dbReference type="OrthoDB" id="3228777at2759"/>
<sequence length="1253" mass="136537">STISSSLRPPVPSYINLDSVGGVGESPMPNVRNSRDANRISLASIFSLGGLVRKTASSPALTLRPNKSEKAVQRVESPQPRRSTSTDSRRSRRPFGFSNDSKLRQTNKTSVTATDEDDYYNSYYSTLITKEDVHGHHPLAYTQPSSNSSHGSHTSNSLQQQREYNTVSRQNSASTTSGHPYAYVFPQVLIPDPPRTAPPVPTPPTSATQFPVAGPFNPPWLTFTTPSHHQQPGPNSADAVHPAFSPGSAGVRSLKSPASTPDLRIKVPTMTGLVTTNAHKNSPGFSFPKGKDRWLSAETWLKLKQDPVEGPIPESSGRIVSPPSTPLGQDFGSDAEQQQKREAGIASRVLAHSRSLVDLNKGKKKAEDIQHPLASSREPQVPRPGAPTQTLRPPRPKSFAQDDLALPTPTPSLAHVLREGELLESQRREWQMQATNSWGNKRARSMSRTRAKSLTQKGRQQQAKHQHQSSVEYIAARACLGAQPETPTIVPSKPSTGYFSDAHTTTMPSERSRRTHSHNNSLAKTTTMSSNTHKTHSRKHSRNDSWGKSAIKMAKSTVICGYPSENGESVIGERGSNKIGDLEGALQRNETKVIRLADPAFIPVDRGLTVHQLQHPVQTRQTPSPADSRLSDSKVGIALGTPPEEASDYIPNHPYAQGGLSFSSVPAPSSSEQQPRAAEYAGPHPSVNTGLKGPQIPDNVARHKLPPHMVLHPYAQPLQSNRDSYLDANGLIAQYRSDDATPHPSKMWAQLSPGVVREILPDDLKYSPFLPENGLASPSQDRQSIVINDTVGLGEALVNATRYGGSQGHSTASASGGSNASPPQQPSEDSSWEEQRQNELELPEFGYRTRRNGFQLDPKSEEAQKLFDPSTNHPSTYSQLEYPPAPPTEREQSAATAESSPPESPRPLGSPHDLEGFQDLFYRPNPNITGRTPNEAALPETPSPPNRSSTPWDLMPNRRTGNSSLTSLARQLTDEFEAMALERLGERTSSQFSQSPTSSFRRGTLRKPTDGSSLQFVFEEASSVGESAREGDVINRASMHMALDEHQQIHAFQPSETLPEDVQSSRASSFIEATVEDDDPTAVFRVGRVESVSTPPTISSSHHLSVEQSAFVHNRQEQRRSSGLQSPQSQDRVVSSNSLQPPTEATRSSYMTTSTASRMSGLSDFPAPPKDDLSVKHHMSIISSYFDEAHSQRELESQGRAYQTHLPPIPPTPQDEMNESVMFGVNQNAASVAAAGRSSRSPPLPPNVPAPPF</sequence>
<dbReference type="Proteomes" id="UP000724874">
    <property type="component" value="Unassembled WGS sequence"/>
</dbReference>
<protein>
    <submittedName>
        <fullName evidence="2">Uncharacterized protein</fullName>
    </submittedName>
</protein>
<keyword evidence="3" id="KW-1185">Reference proteome</keyword>
<proteinExistence type="predicted"/>
<feature type="region of interest" description="Disordered" evidence="1">
    <location>
        <begin position="1"/>
        <end position="35"/>
    </location>
</feature>